<keyword evidence="6 8" id="KW-0378">Hydrolase</keyword>
<dbReference type="PRINTS" id="PR00481">
    <property type="entry name" value="LAMNOPPTDASE"/>
</dbReference>
<evidence type="ECO:0000256" key="7">
    <source>
        <dbReference type="ARBA" id="ARBA00049972"/>
    </source>
</evidence>
<evidence type="ECO:0000256" key="1">
    <source>
        <dbReference type="ARBA" id="ARBA00000135"/>
    </source>
</evidence>
<evidence type="ECO:0000256" key="2">
    <source>
        <dbReference type="ARBA" id="ARBA00000967"/>
    </source>
</evidence>
<dbReference type="GO" id="GO:0006508">
    <property type="term" value="P:proteolysis"/>
    <property type="evidence" value="ECO:0007669"/>
    <property type="project" value="UniProtKB-KW"/>
</dbReference>
<keyword evidence="8" id="KW-0479">Metal-binding</keyword>
<name>A0AAX3W7D6_MAMLE</name>
<keyword evidence="8" id="KW-0464">Manganese</keyword>
<reference evidence="10" key="1">
    <citation type="journal article" date="2023" name="Antibiotics">
        <title>Prevalence and Molecular Characterization of Methicillin-Resistant Staphylococci (MRS) and Mammaliicocci (MRM) in Dromedary Camels from Algeria: First Detection of SCCmec-mecC Hybrid in Methicillin-Resistant Mammaliicoccus lentus.</title>
        <authorList>
            <person name="Belhout C."/>
            <person name="Boyen F."/>
            <person name="Vereecke N."/>
            <person name="Theuns S."/>
            <person name="Taibi N."/>
            <person name="Stegger M."/>
            <person name="de la Fe-Rodriguez P.Y."/>
            <person name="Bouayad L."/>
            <person name="Elgroud R."/>
            <person name="Butaye P."/>
        </authorList>
    </citation>
    <scope>NUCLEOTIDE SEQUENCE</scope>
    <source>
        <strain evidence="10">7048</strain>
    </source>
</reference>
<keyword evidence="5 8" id="KW-0645">Protease</keyword>
<protein>
    <recommendedName>
        <fullName evidence="8">Probable cytosol aminopeptidase</fullName>
        <ecNumber evidence="8">3.4.11.1</ecNumber>
    </recommendedName>
    <alternativeName>
        <fullName evidence="8">Leucine aminopeptidase</fullName>
        <shortName evidence="8">LAP</shortName>
        <ecNumber evidence="8">3.4.11.10</ecNumber>
    </alternativeName>
    <alternativeName>
        <fullName evidence="8">Leucyl aminopeptidase</fullName>
    </alternativeName>
</protein>
<dbReference type="GO" id="GO:0005737">
    <property type="term" value="C:cytoplasm"/>
    <property type="evidence" value="ECO:0007669"/>
    <property type="project" value="UniProtKB-SubCell"/>
</dbReference>
<dbReference type="PANTHER" id="PTHR11963:SF23">
    <property type="entry name" value="CYTOSOL AMINOPEPTIDASE"/>
    <property type="match status" value="1"/>
</dbReference>
<sequence length="493" mass="54112">MKLQIEKQYSTNNHPIVIGCPSHLNQMQNFDEVNNILNNQLDDMKKQQVISSELGEITSSAVIIDNQIVKLISVGLGNLKEIKEKDYQKIYGQLSRYLSLNKIEQVNLLDNTFVSQNVTNESRLYHLGWMSQQSVFNFDNYKSNKSAPIETKVTFITETNDDILTSFKQGEVLGDSINLARTFSQTPPNILTPEYFANQIKVNFEDTNVEVSIKDEQAINEEGFGLIDAVGKGSINPPRLVTLEYKGSADAPIALVGKGVTYDSGGYQIKSKTGMPSMKYDMSGASNVVAMVNAVARLELPIHIVAVLPLAENMISNKAMKPDDVFTSLSGETVEITNTDAEGRLVLADGVTYAKQFKPELIMNFATLTGAVVAALGLGKTGIFSSDADQYLDAVKEASKYSNEVSFELPITDEEKQDIQSSDVADLTNCVLNKHGKALFAAAFVTHFSEDVPHLHFDIAGSADTEKDTYRGPKGATGAMIPTVLHFLKNKIK</sequence>
<feature type="binding site" evidence="8">
    <location>
        <position position="340"/>
    </location>
    <ligand>
        <name>Mn(2+)</name>
        <dbReference type="ChEBI" id="CHEBI:29035"/>
        <label>1</label>
    </ligand>
</feature>
<feature type="binding site" evidence="8">
    <location>
        <position position="258"/>
    </location>
    <ligand>
        <name>Mn(2+)</name>
        <dbReference type="ChEBI" id="CHEBI:29035"/>
        <label>2</label>
    </ligand>
</feature>
<comment type="function">
    <text evidence="7 8">Presumably involved in the processing and regular turnover of intracellular proteins. Catalyzes the removal of unsubstituted N-terminal amino acids from various peptides.</text>
</comment>
<evidence type="ECO:0000256" key="5">
    <source>
        <dbReference type="ARBA" id="ARBA00022670"/>
    </source>
</evidence>
<feature type="binding site" evidence="8">
    <location>
        <position position="342"/>
    </location>
    <ligand>
        <name>Mn(2+)</name>
        <dbReference type="ChEBI" id="CHEBI:29035"/>
        <label>2</label>
    </ligand>
</feature>
<evidence type="ECO:0000256" key="8">
    <source>
        <dbReference type="HAMAP-Rule" id="MF_00181"/>
    </source>
</evidence>
<dbReference type="InterPro" id="IPR000819">
    <property type="entry name" value="Peptidase_M17_C"/>
</dbReference>
<dbReference type="EMBL" id="CP118848">
    <property type="protein sequence ID" value="WHI60877.1"/>
    <property type="molecule type" value="Genomic_DNA"/>
</dbReference>
<comment type="similarity">
    <text evidence="3 8">Belongs to the peptidase M17 family.</text>
</comment>
<dbReference type="Gene3D" id="3.40.220.10">
    <property type="entry name" value="Leucine Aminopeptidase, subunit E, domain 1"/>
    <property type="match status" value="1"/>
</dbReference>
<dbReference type="GO" id="GO:0030145">
    <property type="term" value="F:manganese ion binding"/>
    <property type="evidence" value="ECO:0007669"/>
    <property type="project" value="UniProtKB-UniRule"/>
</dbReference>
<dbReference type="Pfam" id="PF02789">
    <property type="entry name" value="Peptidase_M17_N"/>
    <property type="match status" value="1"/>
</dbReference>
<dbReference type="CDD" id="cd00433">
    <property type="entry name" value="Peptidase_M17"/>
    <property type="match status" value="1"/>
</dbReference>
<dbReference type="PROSITE" id="PS51257">
    <property type="entry name" value="PROKAR_LIPOPROTEIN"/>
    <property type="match status" value="1"/>
</dbReference>
<feature type="active site" evidence="8">
    <location>
        <position position="344"/>
    </location>
</feature>
<dbReference type="InterPro" id="IPR023042">
    <property type="entry name" value="Peptidase_M17_leu_NH2_pept"/>
</dbReference>
<accession>A0AAX3W7D6</accession>
<feature type="binding site" evidence="8">
    <location>
        <position position="281"/>
    </location>
    <ligand>
        <name>Mn(2+)</name>
        <dbReference type="ChEBI" id="CHEBI:29035"/>
        <label>2</label>
    </ligand>
</feature>
<comment type="subcellular location">
    <subcellularLocation>
        <location evidence="8">Cytoplasm</location>
    </subcellularLocation>
</comment>
<feature type="binding site" evidence="8">
    <location>
        <position position="263"/>
    </location>
    <ligand>
        <name>Mn(2+)</name>
        <dbReference type="ChEBI" id="CHEBI:29035"/>
        <label>1</label>
    </ligand>
</feature>
<evidence type="ECO:0000256" key="3">
    <source>
        <dbReference type="ARBA" id="ARBA00009528"/>
    </source>
</evidence>
<dbReference type="RefSeq" id="WP_070044947.1">
    <property type="nucleotide sequence ID" value="NZ_CABIVY010000023.1"/>
</dbReference>
<dbReference type="InterPro" id="IPR008283">
    <property type="entry name" value="Peptidase_M17_N"/>
</dbReference>
<keyword evidence="8" id="KW-0963">Cytoplasm</keyword>
<evidence type="ECO:0000256" key="6">
    <source>
        <dbReference type="ARBA" id="ARBA00022801"/>
    </source>
</evidence>
<keyword evidence="4 8" id="KW-0031">Aminopeptidase</keyword>
<dbReference type="PANTHER" id="PTHR11963">
    <property type="entry name" value="LEUCINE AMINOPEPTIDASE-RELATED"/>
    <property type="match status" value="1"/>
</dbReference>
<dbReference type="InterPro" id="IPR011356">
    <property type="entry name" value="Leucine_aapep/pepB"/>
</dbReference>
<comment type="cofactor">
    <cofactor evidence="8">
        <name>Mn(2+)</name>
        <dbReference type="ChEBI" id="CHEBI:29035"/>
    </cofactor>
    <text evidence="8">Binds 2 manganese ions per subunit.</text>
</comment>
<dbReference type="SUPFAM" id="SSF52949">
    <property type="entry name" value="Macro domain-like"/>
    <property type="match status" value="1"/>
</dbReference>
<dbReference type="SUPFAM" id="SSF53187">
    <property type="entry name" value="Zn-dependent exopeptidases"/>
    <property type="match status" value="1"/>
</dbReference>
<dbReference type="EC" id="3.4.11.10" evidence="8"/>
<feature type="binding site" evidence="8">
    <location>
        <position position="342"/>
    </location>
    <ligand>
        <name>Mn(2+)</name>
        <dbReference type="ChEBI" id="CHEBI:29035"/>
        <label>1</label>
    </ligand>
</feature>
<dbReference type="PROSITE" id="PS00631">
    <property type="entry name" value="CYTOSOL_AP"/>
    <property type="match status" value="1"/>
</dbReference>
<organism evidence="10 11">
    <name type="scientific">Mammaliicoccus lentus</name>
    <name type="common">Staphylococcus lentus</name>
    <dbReference type="NCBI Taxonomy" id="42858"/>
    <lineage>
        <taxon>Bacteria</taxon>
        <taxon>Bacillati</taxon>
        <taxon>Bacillota</taxon>
        <taxon>Bacilli</taxon>
        <taxon>Bacillales</taxon>
        <taxon>Staphylococcaceae</taxon>
        <taxon>Mammaliicoccus</taxon>
    </lineage>
</organism>
<dbReference type="Proteomes" id="UP001223261">
    <property type="component" value="Chromosome"/>
</dbReference>
<comment type="catalytic activity">
    <reaction evidence="1 8">
        <text>Release of an N-terminal amino acid, Xaa-|-Yaa-, in which Xaa is preferably Leu, but may be other amino acids including Pro although not Arg or Lys, and Yaa may be Pro. Amino acid amides and methyl esters are also readily hydrolyzed, but rates on arylamides are exceedingly low.</text>
        <dbReference type="EC" id="3.4.11.1"/>
    </reaction>
</comment>
<dbReference type="Pfam" id="PF00883">
    <property type="entry name" value="Peptidase_M17"/>
    <property type="match status" value="1"/>
</dbReference>
<evidence type="ECO:0000259" key="9">
    <source>
        <dbReference type="PROSITE" id="PS00631"/>
    </source>
</evidence>
<evidence type="ECO:0000256" key="4">
    <source>
        <dbReference type="ARBA" id="ARBA00022438"/>
    </source>
</evidence>
<dbReference type="InterPro" id="IPR043472">
    <property type="entry name" value="Macro_dom-like"/>
</dbReference>
<dbReference type="GO" id="GO:0070006">
    <property type="term" value="F:metalloaminopeptidase activity"/>
    <property type="evidence" value="ECO:0007669"/>
    <property type="project" value="InterPro"/>
</dbReference>
<dbReference type="Gene3D" id="3.40.630.10">
    <property type="entry name" value="Zn peptidases"/>
    <property type="match status" value="1"/>
</dbReference>
<dbReference type="AlphaFoldDB" id="A0AAX3W7D6"/>
<evidence type="ECO:0000313" key="10">
    <source>
        <dbReference type="EMBL" id="WHI60877.1"/>
    </source>
</evidence>
<feature type="binding site" evidence="8">
    <location>
        <position position="263"/>
    </location>
    <ligand>
        <name>Mn(2+)</name>
        <dbReference type="ChEBI" id="CHEBI:29035"/>
        <label>2</label>
    </ligand>
</feature>
<proteinExistence type="inferred from homology"/>
<evidence type="ECO:0000313" key="11">
    <source>
        <dbReference type="Proteomes" id="UP001223261"/>
    </source>
</evidence>
<gene>
    <name evidence="8" type="primary">pepA</name>
    <name evidence="10" type="ORF">PYH69_04390</name>
</gene>
<comment type="catalytic activity">
    <reaction evidence="2 8">
        <text>Release of an N-terminal amino acid, preferentially leucine, but not glutamic or aspartic acids.</text>
        <dbReference type="EC" id="3.4.11.10"/>
    </reaction>
</comment>
<feature type="active site" evidence="8">
    <location>
        <position position="270"/>
    </location>
</feature>
<feature type="domain" description="Cytosol aminopeptidase" evidence="9">
    <location>
        <begin position="338"/>
        <end position="345"/>
    </location>
</feature>
<dbReference type="EC" id="3.4.11.1" evidence="8"/>
<dbReference type="HAMAP" id="MF_00181">
    <property type="entry name" value="Cytosol_peptidase_M17"/>
    <property type="match status" value="1"/>
</dbReference>